<dbReference type="InterPro" id="IPR046960">
    <property type="entry name" value="PPR_At4g14850-like_plant"/>
</dbReference>
<dbReference type="GO" id="GO:0008270">
    <property type="term" value="F:zinc ion binding"/>
    <property type="evidence" value="ECO:0007669"/>
    <property type="project" value="InterPro"/>
</dbReference>
<dbReference type="Pfam" id="PF13041">
    <property type="entry name" value="PPR_2"/>
    <property type="match status" value="2"/>
</dbReference>
<keyword evidence="2" id="KW-0677">Repeat</keyword>
<dbReference type="GO" id="GO:0003723">
    <property type="term" value="F:RNA binding"/>
    <property type="evidence" value="ECO:0007669"/>
    <property type="project" value="InterPro"/>
</dbReference>
<dbReference type="FunFam" id="1.25.40.10:FF:000361">
    <property type="entry name" value="Pentatricopeptide repeat-containing protein chloroplastic"/>
    <property type="match status" value="1"/>
</dbReference>
<protein>
    <submittedName>
        <fullName evidence="3">Uncharacterized protein</fullName>
    </submittedName>
</protein>
<comment type="caution">
    <text evidence="3">The sequence shown here is derived from an EMBL/GenBank/DDBJ whole genome shotgun (WGS) entry which is preliminary data.</text>
</comment>
<accession>A0A2I0LDA9</accession>
<dbReference type="GO" id="GO:0009451">
    <property type="term" value="P:RNA modification"/>
    <property type="evidence" value="ECO:0007669"/>
    <property type="project" value="InterPro"/>
</dbReference>
<dbReference type="PROSITE" id="PS51375">
    <property type="entry name" value="PPR"/>
    <property type="match status" value="5"/>
</dbReference>
<dbReference type="OrthoDB" id="185373at2759"/>
<dbReference type="NCBIfam" id="TIGR00756">
    <property type="entry name" value="PPR"/>
    <property type="match status" value="5"/>
</dbReference>
<reference evidence="3 4" key="1">
    <citation type="submission" date="2017-11" db="EMBL/GenBank/DDBJ databases">
        <title>De-novo sequencing of pomegranate (Punica granatum L.) genome.</title>
        <authorList>
            <person name="Akparov Z."/>
            <person name="Amiraslanov A."/>
            <person name="Hajiyeva S."/>
            <person name="Abbasov M."/>
            <person name="Kaur K."/>
            <person name="Hamwieh A."/>
            <person name="Solovyev V."/>
            <person name="Salamov A."/>
            <person name="Braich B."/>
            <person name="Kosarev P."/>
            <person name="Mahmoud A."/>
            <person name="Hajiyev E."/>
            <person name="Babayeva S."/>
            <person name="Izzatullayeva V."/>
            <person name="Mammadov A."/>
            <person name="Mammadov A."/>
            <person name="Sharifova S."/>
            <person name="Ojaghi J."/>
            <person name="Eynullazada K."/>
            <person name="Bayramov B."/>
            <person name="Abdulazimova A."/>
            <person name="Shahmuradov I."/>
        </authorList>
    </citation>
    <scope>NUCLEOTIDE SEQUENCE [LARGE SCALE GENOMIC DNA]</scope>
    <source>
        <strain evidence="4">cv. AG2017</strain>
        <tissue evidence="3">Leaf</tissue>
    </source>
</reference>
<dbReference type="InterPro" id="IPR002885">
    <property type="entry name" value="PPR_rpt"/>
</dbReference>
<evidence type="ECO:0000256" key="2">
    <source>
        <dbReference type="ARBA" id="ARBA00022737"/>
    </source>
</evidence>
<sequence length="789" mass="88957">MASALVCSSFCSFNTPGIVCRNVIPPPKRNLNLSSGIKRPSEEKRRQSKRLRDSDSLESLTLQRALCAFVLSGSMDNALYVFDSMPHSDAYLWNVMIKGFVKSGMFHEAVEFYRRMKREGIRPDNFTYPYVIKACAGLFSLVEGEKVLAELFKVGLDSDVYVCNTLILMYAENGCIELSERVFDELCVKDLVSWNSMISGYVSVGDGFSSLTCFREMQVFGMRPDRYSVIGALGAVSLECCPLAGKEIHCYLIRSEFDSDIMVQTSLMDMYCKVGRVDYAERLFCQVSHKSIVTWNAMIDGYGSNSLPEKSFSCMRSMISDFGLAPDCVTMINLLPSCAQLGALLQGKSIHAHVIRKGFLPHLVLENSLIYMYGECGELKCAMALFHHMSERNLVTWNAIIVAHMHNGQNIEALRIFQDLNFYGPHKPDEFTVSSILPAYAEVALPREGKQIHGYVIKVGFSSNTFISNSIIYMYGKCGDLRTAGQIFNKLSFRDIVSWNAIMMAYAIHGYGSEAIGMFSLLKQNGIEPNGSTFVSLLYSCSVSGKIDEGWDYFNLMKNWYNIDPMVEHYACVLDLLGRAGDLEKAKSFIEQMPVIPTGRIWGSLLTASRKHRNIEMAEFAAKNILPLEHDNTGCYILLSNMYAEAGRWEDVERIRHLMNSKGLRKTIGRSRIETGRRVHSFIDHDKSHEDTNSIYEALYIISRLIGIGDIHLLKKKYATHSVRLAISFGLISTEIGSPVLVKKNMRICEECHNDAKKISKFCRREIIVGDCTVFHHFKDGKCSCGDYW</sequence>
<dbReference type="FunFam" id="1.25.40.10:FF:000285">
    <property type="entry name" value="Pentatricopeptide repeat-containing protein, chloroplastic"/>
    <property type="match status" value="1"/>
</dbReference>
<dbReference type="GeneID" id="116205028"/>
<dbReference type="PANTHER" id="PTHR24015:SF1903">
    <property type="entry name" value="OS05G0305300 PROTEIN"/>
    <property type="match status" value="1"/>
</dbReference>
<proteinExistence type="inferred from homology"/>
<dbReference type="PANTHER" id="PTHR24015">
    <property type="entry name" value="OS07G0578800 PROTEIN-RELATED"/>
    <property type="match status" value="1"/>
</dbReference>
<name>A0A2I0LDA9_PUNGR</name>
<dbReference type="Pfam" id="PF01535">
    <property type="entry name" value="PPR"/>
    <property type="match status" value="8"/>
</dbReference>
<gene>
    <name evidence="3" type="ORF">CRG98_000890</name>
</gene>
<evidence type="ECO:0000313" key="3">
    <source>
        <dbReference type="EMBL" id="PKI78665.1"/>
    </source>
</evidence>
<dbReference type="Pfam" id="PF20431">
    <property type="entry name" value="E_motif"/>
    <property type="match status" value="1"/>
</dbReference>
<dbReference type="InterPro" id="IPR032867">
    <property type="entry name" value="DYW_dom"/>
</dbReference>
<dbReference type="AlphaFoldDB" id="A0A2I0LDA9"/>
<evidence type="ECO:0000313" key="4">
    <source>
        <dbReference type="Proteomes" id="UP000233551"/>
    </source>
</evidence>
<comment type="similarity">
    <text evidence="1">Belongs to the PPR family. PCMP-H subfamily.</text>
</comment>
<dbReference type="InterPro" id="IPR011990">
    <property type="entry name" value="TPR-like_helical_dom_sf"/>
</dbReference>
<dbReference type="EMBL" id="PGOL01000037">
    <property type="protein sequence ID" value="PKI78665.1"/>
    <property type="molecule type" value="Genomic_DNA"/>
</dbReference>
<dbReference type="InterPro" id="IPR046848">
    <property type="entry name" value="E_motif"/>
</dbReference>
<dbReference type="Gene3D" id="1.25.40.10">
    <property type="entry name" value="Tetratricopeptide repeat domain"/>
    <property type="match status" value="6"/>
</dbReference>
<evidence type="ECO:0000256" key="1">
    <source>
        <dbReference type="ARBA" id="ARBA00006643"/>
    </source>
</evidence>
<organism evidence="3 4">
    <name type="scientific">Punica granatum</name>
    <name type="common">Pomegranate</name>
    <dbReference type="NCBI Taxonomy" id="22663"/>
    <lineage>
        <taxon>Eukaryota</taxon>
        <taxon>Viridiplantae</taxon>
        <taxon>Streptophyta</taxon>
        <taxon>Embryophyta</taxon>
        <taxon>Tracheophyta</taxon>
        <taxon>Spermatophyta</taxon>
        <taxon>Magnoliopsida</taxon>
        <taxon>eudicotyledons</taxon>
        <taxon>Gunneridae</taxon>
        <taxon>Pentapetalae</taxon>
        <taxon>rosids</taxon>
        <taxon>malvids</taxon>
        <taxon>Myrtales</taxon>
        <taxon>Lythraceae</taxon>
        <taxon>Punica</taxon>
    </lineage>
</organism>
<dbReference type="GO" id="GO:0099402">
    <property type="term" value="P:plant organ development"/>
    <property type="evidence" value="ECO:0007669"/>
    <property type="project" value="UniProtKB-ARBA"/>
</dbReference>
<dbReference type="Proteomes" id="UP000233551">
    <property type="component" value="Unassembled WGS sequence"/>
</dbReference>
<dbReference type="Pfam" id="PF14432">
    <property type="entry name" value="DYW_deaminase"/>
    <property type="match status" value="1"/>
</dbReference>
<dbReference type="STRING" id="22663.A0A2I0LDA9"/>
<dbReference type="FunFam" id="1.25.40.10:FF:000158">
    <property type="entry name" value="pentatricopeptide repeat-containing protein At2g33680"/>
    <property type="match status" value="1"/>
</dbReference>
<dbReference type="FunFam" id="1.25.40.10:FF:000344">
    <property type="entry name" value="Pentatricopeptide repeat-containing protein"/>
    <property type="match status" value="1"/>
</dbReference>
<keyword evidence="4" id="KW-1185">Reference proteome</keyword>